<organism evidence="1">
    <name type="scientific">Octopus bimaculoides</name>
    <name type="common">California two-spotted octopus</name>
    <dbReference type="NCBI Taxonomy" id="37653"/>
    <lineage>
        <taxon>Eukaryota</taxon>
        <taxon>Metazoa</taxon>
        <taxon>Spiralia</taxon>
        <taxon>Lophotrochozoa</taxon>
        <taxon>Mollusca</taxon>
        <taxon>Cephalopoda</taxon>
        <taxon>Coleoidea</taxon>
        <taxon>Octopodiformes</taxon>
        <taxon>Octopoda</taxon>
        <taxon>Incirrata</taxon>
        <taxon>Octopodidae</taxon>
        <taxon>Octopus</taxon>
    </lineage>
</organism>
<reference evidence="1" key="1">
    <citation type="submission" date="2015-07" db="EMBL/GenBank/DDBJ databases">
        <title>MeaNS - Measles Nucleotide Surveillance Program.</title>
        <authorList>
            <person name="Tran T."/>
            <person name="Druce J."/>
        </authorList>
    </citation>
    <scope>NUCLEOTIDE SEQUENCE</scope>
    <source>
        <strain evidence="1">UCB-OBI-ISO-001</strain>
        <tissue evidence="1">Gonad</tissue>
    </source>
</reference>
<sequence>MVALIKGLQRKVPVKKKKENSANLPYIFSTLLTILNLAERKRFVIHEDSMSVKNILFW</sequence>
<dbReference type="EMBL" id="KQ416101">
    <property type="protein sequence ID" value="KOF98642.1"/>
    <property type="molecule type" value="Genomic_DNA"/>
</dbReference>
<accession>A0A0L8IB30</accession>
<proteinExistence type="predicted"/>
<gene>
    <name evidence="1" type="ORF">OCBIM_22023844mg</name>
</gene>
<protein>
    <submittedName>
        <fullName evidence="1">Uncharacterized protein</fullName>
    </submittedName>
</protein>
<dbReference type="AlphaFoldDB" id="A0A0L8IB30"/>
<evidence type="ECO:0000313" key="1">
    <source>
        <dbReference type="EMBL" id="KOF98642.1"/>
    </source>
</evidence>
<name>A0A0L8IB30_OCTBM</name>